<evidence type="ECO:0000256" key="1">
    <source>
        <dbReference type="SAM" id="SignalP"/>
    </source>
</evidence>
<accession>N1PI10</accession>
<keyword evidence="4" id="KW-1185">Reference proteome</keyword>
<evidence type="ECO:0000313" key="3">
    <source>
        <dbReference type="EMBL" id="EME41175.1"/>
    </source>
</evidence>
<feature type="domain" description="LysM" evidence="2">
    <location>
        <begin position="166"/>
        <end position="210"/>
    </location>
</feature>
<feature type="signal peptide" evidence="1">
    <location>
        <begin position="1"/>
        <end position="17"/>
    </location>
</feature>
<dbReference type="OrthoDB" id="2107166at2759"/>
<gene>
    <name evidence="3" type="primary">ecp6</name>
    <name evidence="3" type="ORF">DOTSEDRAFT_46236</name>
</gene>
<feature type="domain" description="LysM" evidence="2">
    <location>
        <begin position="109"/>
        <end position="154"/>
    </location>
</feature>
<dbReference type="eggNOG" id="ENOG502SCJ7">
    <property type="taxonomic scope" value="Eukaryota"/>
</dbReference>
<dbReference type="HOGENOM" id="CLU_076125_0_0_1"/>
<sequence>MQSILFAAALMSAAVNGFVLPGETTSTAVCGSTSFTNYTVAHGDTLTTIAQKFNSGICDIASVNDITNPNFIETGAVLSIPTNCVTPDNTTCLPPATEVTETCVAGLPGTYSVVSGDTLSAIAKDFNITLAALEGANTQIANPDVISIGELINIPICPNSQCATVGTYIIVSGDLFVDLATTHHTTIGQIKALNNNVDPESLAIGQQIVLPQNCMNITAVA</sequence>
<dbReference type="EMBL" id="KB446542">
    <property type="protein sequence ID" value="EME41175.1"/>
    <property type="molecule type" value="Genomic_DNA"/>
</dbReference>
<dbReference type="Gene3D" id="3.10.350.10">
    <property type="entry name" value="LysM domain"/>
    <property type="match status" value="3"/>
</dbReference>
<reference evidence="4" key="1">
    <citation type="journal article" date="2012" name="PLoS Genet.">
        <title>The genomes of the fungal plant pathogens Cladosporium fulvum and Dothistroma septosporum reveal adaptation to different hosts and lifestyles but also signatures of common ancestry.</title>
        <authorList>
            <person name="de Wit P.J.G.M."/>
            <person name="van der Burgt A."/>
            <person name="Oekmen B."/>
            <person name="Stergiopoulos I."/>
            <person name="Abd-Elsalam K.A."/>
            <person name="Aerts A.L."/>
            <person name="Bahkali A.H."/>
            <person name="Beenen H.G."/>
            <person name="Chettri P."/>
            <person name="Cox M.P."/>
            <person name="Datema E."/>
            <person name="de Vries R.P."/>
            <person name="Dhillon B."/>
            <person name="Ganley A.R."/>
            <person name="Griffiths S.A."/>
            <person name="Guo Y."/>
            <person name="Hamelin R.C."/>
            <person name="Henrissat B."/>
            <person name="Kabir M.S."/>
            <person name="Jashni M.K."/>
            <person name="Kema G."/>
            <person name="Klaubauf S."/>
            <person name="Lapidus A."/>
            <person name="Levasseur A."/>
            <person name="Lindquist E."/>
            <person name="Mehrabi R."/>
            <person name="Ohm R.A."/>
            <person name="Owen T.J."/>
            <person name="Salamov A."/>
            <person name="Schwelm A."/>
            <person name="Schijlen E."/>
            <person name="Sun H."/>
            <person name="van den Burg H.A."/>
            <person name="van Ham R.C.H.J."/>
            <person name="Zhang S."/>
            <person name="Goodwin S.B."/>
            <person name="Grigoriev I.V."/>
            <person name="Collemare J."/>
            <person name="Bradshaw R.E."/>
        </authorList>
    </citation>
    <scope>NUCLEOTIDE SEQUENCE [LARGE SCALE GENOMIC DNA]</scope>
    <source>
        <strain evidence="4">NZE10 / CBS 128990</strain>
    </source>
</reference>
<dbReference type="PANTHER" id="PTHR33734:SF22">
    <property type="entry name" value="MEMBRANE-BOUND LYTIC MUREIN TRANSGLYCOSYLASE D"/>
    <property type="match status" value="1"/>
</dbReference>
<dbReference type="SUPFAM" id="SSF54106">
    <property type="entry name" value="LysM domain"/>
    <property type="match status" value="3"/>
</dbReference>
<name>N1PI10_DOTSN</name>
<organism evidence="3 4">
    <name type="scientific">Dothistroma septosporum (strain NZE10 / CBS 128990)</name>
    <name type="common">Red band needle blight fungus</name>
    <name type="synonym">Mycosphaerella pini</name>
    <dbReference type="NCBI Taxonomy" id="675120"/>
    <lineage>
        <taxon>Eukaryota</taxon>
        <taxon>Fungi</taxon>
        <taxon>Dikarya</taxon>
        <taxon>Ascomycota</taxon>
        <taxon>Pezizomycotina</taxon>
        <taxon>Dothideomycetes</taxon>
        <taxon>Dothideomycetidae</taxon>
        <taxon>Mycosphaerellales</taxon>
        <taxon>Mycosphaerellaceae</taxon>
        <taxon>Dothistroma</taxon>
    </lineage>
</organism>
<dbReference type="Pfam" id="PF01476">
    <property type="entry name" value="LysM"/>
    <property type="match status" value="3"/>
</dbReference>
<dbReference type="CDD" id="cd00118">
    <property type="entry name" value="LysM"/>
    <property type="match status" value="3"/>
</dbReference>
<reference evidence="3 4" key="2">
    <citation type="journal article" date="2012" name="PLoS Pathog.">
        <title>Diverse lifestyles and strategies of plant pathogenesis encoded in the genomes of eighteen Dothideomycetes fungi.</title>
        <authorList>
            <person name="Ohm R.A."/>
            <person name="Feau N."/>
            <person name="Henrissat B."/>
            <person name="Schoch C.L."/>
            <person name="Horwitz B.A."/>
            <person name="Barry K.W."/>
            <person name="Condon B.J."/>
            <person name="Copeland A.C."/>
            <person name="Dhillon B."/>
            <person name="Glaser F."/>
            <person name="Hesse C.N."/>
            <person name="Kosti I."/>
            <person name="LaButti K."/>
            <person name="Lindquist E.A."/>
            <person name="Lucas S."/>
            <person name="Salamov A.A."/>
            <person name="Bradshaw R.E."/>
            <person name="Ciuffetti L."/>
            <person name="Hamelin R.C."/>
            <person name="Kema G.H.J."/>
            <person name="Lawrence C."/>
            <person name="Scott J.A."/>
            <person name="Spatafora J.W."/>
            <person name="Turgeon B.G."/>
            <person name="de Wit P.J.G.M."/>
            <person name="Zhong S."/>
            <person name="Goodwin S.B."/>
            <person name="Grigoriev I.V."/>
        </authorList>
    </citation>
    <scope>NUCLEOTIDE SEQUENCE [LARGE SCALE GENOMIC DNA]</scope>
    <source>
        <strain evidence="4">NZE10 / CBS 128990</strain>
    </source>
</reference>
<evidence type="ECO:0000313" key="4">
    <source>
        <dbReference type="Proteomes" id="UP000016933"/>
    </source>
</evidence>
<feature type="chain" id="PRO_5004109395" evidence="1">
    <location>
        <begin position="18"/>
        <end position="221"/>
    </location>
</feature>
<proteinExistence type="predicted"/>
<dbReference type="InterPro" id="IPR018392">
    <property type="entry name" value="LysM"/>
</dbReference>
<dbReference type="OMA" id="CTMADFT"/>
<dbReference type="AlphaFoldDB" id="N1PI10"/>
<dbReference type="PROSITE" id="PS51782">
    <property type="entry name" value="LYSM"/>
    <property type="match status" value="3"/>
</dbReference>
<dbReference type="InterPro" id="IPR036779">
    <property type="entry name" value="LysM_dom_sf"/>
</dbReference>
<dbReference type="PANTHER" id="PTHR33734">
    <property type="entry name" value="LYSM DOMAIN-CONTAINING GPI-ANCHORED PROTEIN 2"/>
    <property type="match status" value="1"/>
</dbReference>
<dbReference type="Proteomes" id="UP000016933">
    <property type="component" value="Unassembled WGS sequence"/>
</dbReference>
<keyword evidence="1" id="KW-0732">Signal</keyword>
<protein>
    <submittedName>
        <fullName evidence="3">Carbohydrate-binding module family 50 protein</fullName>
    </submittedName>
</protein>
<dbReference type="STRING" id="675120.N1PI10"/>
<feature type="domain" description="LysM" evidence="2">
    <location>
        <begin position="36"/>
        <end position="80"/>
    </location>
</feature>
<dbReference type="SMART" id="SM00257">
    <property type="entry name" value="LysM"/>
    <property type="match status" value="3"/>
</dbReference>
<evidence type="ECO:0000259" key="2">
    <source>
        <dbReference type="PROSITE" id="PS51782"/>
    </source>
</evidence>